<evidence type="ECO:0000313" key="1">
    <source>
        <dbReference type="EMBL" id="AEB15513.1"/>
    </source>
</evidence>
<dbReference type="EMBL" id="CP002632">
    <property type="protein sequence ID" value="AEB15513.1"/>
    <property type="molecule type" value="Genomic_DNA"/>
</dbReference>
<accession>F2NYL4</accession>
<evidence type="ECO:0000313" key="2">
    <source>
        <dbReference type="Proteomes" id="UP000006852"/>
    </source>
</evidence>
<dbReference type="Proteomes" id="UP000006852">
    <property type="component" value="Plasmid pTRESU01"/>
</dbReference>
<dbReference type="KEGG" id="tsu:Tresu_2654"/>
<organism evidence="1 2">
    <name type="scientific">Treponema succinifaciens (strain ATCC 33096 / DSM 2489 / 6091)</name>
    <dbReference type="NCBI Taxonomy" id="869209"/>
    <lineage>
        <taxon>Bacteria</taxon>
        <taxon>Pseudomonadati</taxon>
        <taxon>Spirochaetota</taxon>
        <taxon>Spirochaetia</taxon>
        <taxon>Spirochaetales</taxon>
        <taxon>Treponemataceae</taxon>
        <taxon>Treponema</taxon>
    </lineage>
</organism>
<gene>
    <name evidence="1" type="ordered locus">Tresu_2654</name>
</gene>
<geneLocation type="plasmid" evidence="1 2">
    <name>pTRESU01</name>
</geneLocation>
<proteinExistence type="predicted"/>
<keyword evidence="2" id="KW-1185">Reference proteome</keyword>
<reference evidence="2" key="1">
    <citation type="submission" date="2011-04" db="EMBL/GenBank/DDBJ databases">
        <title>The complete genome of plasmid of Treponema succinifaciens DSM 2489.</title>
        <authorList>
            <person name="Lucas S."/>
            <person name="Copeland A."/>
            <person name="Lapidus A."/>
            <person name="Bruce D."/>
            <person name="Goodwin L."/>
            <person name="Pitluck S."/>
            <person name="Peters L."/>
            <person name="Kyrpides N."/>
            <person name="Mavromatis K."/>
            <person name="Ivanova N."/>
            <person name="Ovchinnikova G."/>
            <person name="Teshima H."/>
            <person name="Detter J.C."/>
            <person name="Tapia R."/>
            <person name="Han C."/>
            <person name="Land M."/>
            <person name="Hauser L."/>
            <person name="Markowitz V."/>
            <person name="Cheng J.-F."/>
            <person name="Hugenholtz P."/>
            <person name="Woyke T."/>
            <person name="Wu D."/>
            <person name="Gronow S."/>
            <person name="Wellnitz S."/>
            <person name="Brambilla E."/>
            <person name="Klenk H.-P."/>
            <person name="Eisen J.A."/>
        </authorList>
    </citation>
    <scope>NUCLEOTIDE SEQUENCE [LARGE SCALE GENOMIC DNA]</scope>
    <source>
        <strain evidence="2">ATCC 33096 / DSM 2489 / 6091</strain>
        <plasmid evidence="2">Plasmid pTRESU01</plasmid>
    </source>
</reference>
<name>F2NYL4_TRES6</name>
<dbReference type="AlphaFoldDB" id="F2NYL4"/>
<sequence>MGMTKRERFEWLSQINRIHEEEKRQRFVDSENEIQRILQAKDENSMKEI</sequence>
<protein>
    <submittedName>
        <fullName evidence="1">Uncharacterized protein</fullName>
    </submittedName>
</protein>
<keyword evidence="1" id="KW-0614">Plasmid</keyword>
<dbReference type="HOGENOM" id="CLU_3141920_0_0_12"/>